<name>I7MDZ4_TETTS</name>
<dbReference type="InterPro" id="IPR002937">
    <property type="entry name" value="Amino_oxidase"/>
</dbReference>
<dbReference type="InParanoid" id="I7MDZ4"/>
<dbReference type="RefSeq" id="XP_001013248.1">
    <property type="nucleotide sequence ID" value="XM_001013248.1"/>
</dbReference>
<comment type="similarity">
    <text evidence="4">Belongs to the flavin monoamine oxidase family.</text>
</comment>
<evidence type="ECO:0000256" key="4">
    <source>
        <dbReference type="RuleBase" id="RU362067"/>
    </source>
</evidence>
<dbReference type="OMA" id="RVYPFEY"/>
<dbReference type="InterPro" id="IPR001613">
    <property type="entry name" value="Flavin_amine_oxidase"/>
</dbReference>
<dbReference type="SUPFAM" id="SSF51905">
    <property type="entry name" value="FAD/NAD(P)-binding domain"/>
    <property type="match status" value="1"/>
</dbReference>
<dbReference type="PRINTS" id="PR00757">
    <property type="entry name" value="AMINEOXDASEF"/>
</dbReference>
<dbReference type="Proteomes" id="UP000009168">
    <property type="component" value="Unassembled WGS sequence"/>
</dbReference>
<evidence type="ECO:0000313" key="6">
    <source>
        <dbReference type="EMBL" id="EAR93003.1"/>
    </source>
</evidence>
<dbReference type="PANTHER" id="PTHR10742">
    <property type="entry name" value="FLAVIN MONOAMINE OXIDASE"/>
    <property type="match status" value="1"/>
</dbReference>
<evidence type="ECO:0000313" key="7">
    <source>
        <dbReference type="Proteomes" id="UP000009168"/>
    </source>
</evidence>
<dbReference type="Pfam" id="PF01593">
    <property type="entry name" value="Amino_oxidase"/>
    <property type="match status" value="2"/>
</dbReference>
<gene>
    <name evidence="6" type="ORF">TTHERM_00297150</name>
</gene>
<accession>I7MDZ4</accession>
<keyword evidence="4" id="KW-0285">Flavoprotein</keyword>
<evidence type="ECO:0000256" key="2">
    <source>
        <dbReference type="ARBA" id="ARBA00023002"/>
    </source>
</evidence>
<dbReference type="InterPro" id="IPR050281">
    <property type="entry name" value="Flavin_monoamine_oxidase"/>
</dbReference>
<protein>
    <recommendedName>
        <fullName evidence="4">Amine oxidase</fullName>
        <ecNumber evidence="4">1.4.3.-</ecNumber>
    </recommendedName>
</protein>
<evidence type="ECO:0000256" key="1">
    <source>
        <dbReference type="ARBA" id="ARBA00001974"/>
    </source>
</evidence>
<dbReference type="OrthoDB" id="287712at2759"/>
<feature type="domain" description="Amine oxidase" evidence="5">
    <location>
        <begin position="15"/>
        <end position="142"/>
    </location>
</feature>
<dbReference type="AlphaFoldDB" id="I7MDZ4"/>
<dbReference type="STRING" id="312017.I7MDZ4"/>
<sequence length="452" mass="51528">MNKIIKDVIVIGAGISGLSAAHALVQKGLNVAILEAKSTFGGRISKNSQFADFPIETGAEEIHLKESAYFQLAESVGAIIQSDDQVNNYIESPDEEVLLERDHFFENSGREEFYQMVMKNRKQLNENMSVLEYLEQQKVEQKYFKFYENFWGAENGTSIKNISIKGLADYESGWKSDHDVNYLITNMSHFDVIEKAYASILHLIQYNTPVKSIHYGSDIQSLDKQNNSENYSVQITDKNGRIFYSKYALITVPVTQLKQGKIEFYPPLPEKKQHAIQSLQLGKGGKLHLSFKEKFWPNKFGSMILQSSIGMVWSCSDLRSEQSHVLCCLITEPVALDMNDPIKQKQLIAELLQKLSRIFKRDDIESLLNNTHWIEYSQIEYIEGNYTYPSLNMGNSKEILSQSVDNKLFFAGESTNPRYSSTIHGALETGLREAAKIIDIQEEQIDQLQIQN</sequence>
<keyword evidence="2 4" id="KW-0560">Oxidoreductase</keyword>
<dbReference type="InterPro" id="IPR036188">
    <property type="entry name" value="FAD/NAD-bd_sf"/>
</dbReference>
<dbReference type="SUPFAM" id="SSF54373">
    <property type="entry name" value="FAD-linked reductases, C-terminal domain"/>
    <property type="match status" value="1"/>
</dbReference>
<feature type="binding site" evidence="3">
    <location>
        <begin position="35"/>
        <end position="36"/>
    </location>
    <ligand>
        <name>FAD</name>
        <dbReference type="ChEBI" id="CHEBI:57692"/>
    </ligand>
</feature>
<comment type="cofactor">
    <cofactor evidence="1 4">
        <name>FAD</name>
        <dbReference type="ChEBI" id="CHEBI:57692"/>
    </cofactor>
</comment>
<dbReference type="GeneID" id="7834522"/>
<keyword evidence="7" id="KW-1185">Reference proteome</keyword>
<feature type="domain" description="Amine oxidase" evidence="5">
    <location>
        <begin position="204"/>
        <end position="438"/>
    </location>
</feature>
<keyword evidence="4" id="KW-0274">FAD</keyword>
<dbReference type="HOGENOM" id="CLU_004498_10_2_1"/>
<dbReference type="EC" id="1.4.3.-" evidence="4"/>
<feature type="binding site" evidence="3">
    <location>
        <position position="16"/>
    </location>
    <ligand>
        <name>FAD</name>
        <dbReference type="ChEBI" id="CHEBI:57692"/>
    </ligand>
</feature>
<dbReference type="PANTHER" id="PTHR10742:SF415">
    <property type="entry name" value="CHROMOSOME UNDETERMINED SCAFFOLD_56, WHOLE GENOME SHOTGUN SEQUENCE"/>
    <property type="match status" value="1"/>
</dbReference>
<dbReference type="GO" id="GO:0016491">
    <property type="term" value="F:oxidoreductase activity"/>
    <property type="evidence" value="ECO:0007669"/>
    <property type="project" value="UniProtKB-KW"/>
</dbReference>
<organism evidence="6 7">
    <name type="scientific">Tetrahymena thermophila (strain SB210)</name>
    <dbReference type="NCBI Taxonomy" id="312017"/>
    <lineage>
        <taxon>Eukaryota</taxon>
        <taxon>Sar</taxon>
        <taxon>Alveolata</taxon>
        <taxon>Ciliophora</taxon>
        <taxon>Intramacronucleata</taxon>
        <taxon>Oligohymenophorea</taxon>
        <taxon>Hymenostomatida</taxon>
        <taxon>Tetrahymenina</taxon>
        <taxon>Tetrahymenidae</taxon>
        <taxon>Tetrahymena</taxon>
    </lineage>
</organism>
<evidence type="ECO:0000259" key="5">
    <source>
        <dbReference type="Pfam" id="PF01593"/>
    </source>
</evidence>
<reference evidence="7" key="1">
    <citation type="journal article" date="2006" name="PLoS Biol.">
        <title>Macronuclear genome sequence of the ciliate Tetrahymena thermophila, a model eukaryote.</title>
        <authorList>
            <person name="Eisen J.A."/>
            <person name="Coyne R.S."/>
            <person name="Wu M."/>
            <person name="Wu D."/>
            <person name="Thiagarajan M."/>
            <person name="Wortman J.R."/>
            <person name="Badger J.H."/>
            <person name="Ren Q."/>
            <person name="Amedeo P."/>
            <person name="Jones K.M."/>
            <person name="Tallon L.J."/>
            <person name="Delcher A.L."/>
            <person name="Salzberg S.L."/>
            <person name="Silva J.C."/>
            <person name="Haas B.J."/>
            <person name="Majoros W.H."/>
            <person name="Farzad M."/>
            <person name="Carlton J.M."/>
            <person name="Smith R.K. Jr."/>
            <person name="Garg J."/>
            <person name="Pearlman R.E."/>
            <person name="Karrer K.M."/>
            <person name="Sun L."/>
            <person name="Manning G."/>
            <person name="Elde N.C."/>
            <person name="Turkewitz A.P."/>
            <person name="Asai D.J."/>
            <person name="Wilkes D.E."/>
            <person name="Wang Y."/>
            <person name="Cai H."/>
            <person name="Collins K."/>
            <person name="Stewart B.A."/>
            <person name="Lee S.R."/>
            <person name="Wilamowska K."/>
            <person name="Weinberg Z."/>
            <person name="Ruzzo W.L."/>
            <person name="Wloga D."/>
            <person name="Gaertig J."/>
            <person name="Frankel J."/>
            <person name="Tsao C.-C."/>
            <person name="Gorovsky M.A."/>
            <person name="Keeling P.J."/>
            <person name="Waller R.F."/>
            <person name="Patron N.J."/>
            <person name="Cherry J.M."/>
            <person name="Stover N.A."/>
            <person name="Krieger C.J."/>
            <person name="del Toro C."/>
            <person name="Ryder H.F."/>
            <person name="Williamson S.C."/>
            <person name="Barbeau R.A."/>
            <person name="Hamilton E.P."/>
            <person name="Orias E."/>
        </authorList>
    </citation>
    <scope>NUCLEOTIDE SEQUENCE [LARGE SCALE GENOMIC DNA]</scope>
    <source>
        <strain evidence="7">SB210</strain>
    </source>
</reference>
<dbReference type="Gene3D" id="3.90.660.10">
    <property type="match status" value="1"/>
</dbReference>
<dbReference type="Gene3D" id="3.50.50.60">
    <property type="entry name" value="FAD/NAD(P)-binding domain"/>
    <property type="match status" value="1"/>
</dbReference>
<dbReference type="eggNOG" id="KOG0029">
    <property type="taxonomic scope" value="Eukaryota"/>
</dbReference>
<dbReference type="EMBL" id="GG662740">
    <property type="protein sequence ID" value="EAR93003.1"/>
    <property type="molecule type" value="Genomic_DNA"/>
</dbReference>
<dbReference type="KEGG" id="tet:TTHERM_00297150"/>
<proteinExistence type="inferred from homology"/>
<evidence type="ECO:0000256" key="3">
    <source>
        <dbReference type="PIRSR" id="PIRSR601613-1"/>
    </source>
</evidence>